<evidence type="ECO:0000313" key="1">
    <source>
        <dbReference type="EMBL" id="QDV29837.1"/>
    </source>
</evidence>
<name>A0A518GMN7_9PLAN</name>
<keyword evidence="2" id="KW-1185">Reference proteome</keyword>
<evidence type="ECO:0000313" key="2">
    <source>
        <dbReference type="Proteomes" id="UP000315349"/>
    </source>
</evidence>
<gene>
    <name evidence="1" type="ORF">Spb1_17550</name>
</gene>
<organism evidence="1 2">
    <name type="scientific">Planctopirus ephydatiae</name>
    <dbReference type="NCBI Taxonomy" id="2528019"/>
    <lineage>
        <taxon>Bacteria</taxon>
        <taxon>Pseudomonadati</taxon>
        <taxon>Planctomycetota</taxon>
        <taxon>Planctomycetia</taxon>
        <taxon>Planctomycetales</taxon>
        <taxon>Planctomycetaceae</taxon>
        <taxon>Planctopirus</taxon>
    </lineage>
</organism>
<reference evidence="1 2" key="1">
    <citation type="submission" date="2019-02" db="EMBL/GenBank/DDBJ databases">
        <title>Deep-cultivation of Planctomycetes and their phenomic and genomic characterization uncovers novel biology.</title>
        <authorList>
            <person name="Wiegand S."/>
            <person name="Jogler M."/>
            <person name="Boedeker C."/>
            <person name="Pinto D."/>
            <person name="Vollmers J."/>
            <person name="Rivas-Marin E."/>
            <person name="Kohn T."/>
            <person name="Peeters S.H."/>
            <person name="Heuer A."/>
            <person name="Rast P."/>
            <person name="Oberbeckmann S."/>
            <person name="Bunk B."/>
            <person name="Jeske O."/>
            <person name="Meyerdierks A."/>
            <person name="Storesund J.E."/>
            <person name="Kallscheuer N."/>
            <person name="Luecker S."/>
            <person name="Lage O.M."/>
            <person name="Pohl T."/>
            <person name="Merkel B.J."/>
            <person name="Hornburger P."/>
            <person name="Mueller R.-W."/>
            <person name="Bruemmer F."/>
            <person name="Labrenz M."/>
            <person name="Spormann A.M."/>
            <person name="Op den Camp H."/>
            <person name="Overmann J."/>
            <person name="Amann R."/>
            <person name="Jetten M.S.M."/>
            <person name="Mascher T."/>
            <person name="Medema M.H."/>
            <person name="Devos D.P."/>
            <person name="Kaster A.-K."/>
            <person name="Ovreas L."/>
            <person name="Rohde M."/>
            <person name="Galperin M.Y."/>
            <person name="Jogler C."/>
        </authorList>
    </citation>
    <scope>NUCLEOTIDE SEQUENCE [LARGE SCALE GENOMIC DNA]</scope>
    <source>
        <strain evidence="1 2">Spb1</strain>
    </source>
</reference>
<protein>
    <submittedName>
        <fullName evidence="1">Uncharacterized protein</fullName>
    </submittedName>
</protein>
<proteinExistence type="predicted"/>
<dbReference type="KEGG" id="peh:Spb1_17550"/>
<dbReference type="EMBL" id="CP036299">
    <property type="protein sequence ID" value="QDV29837.1"/>
    <property type="molecule type" value="Genomic_DNA"/>
</dbReference>
<dbReference type="AlphaFoldDB" id="A0A518GMN7"/>
<dbReference type="Proteomes" id="UP000315349">
    <property type="component" value="Chromosome"/>
</dbReference>
<sequence>MCVTFEDVAGDGMQNMVRTADPTAFCMTTRIERVGHKLAAPAGAFLKNELLNLQGEWLMRVSAGWLMGCLEWSGVWNVQGDEMATSNRGHRGSL</sequence>
<accession>A0A518GMN7</accession>